<dbReference type="PRINTS" id="PR01217">
    <property type="entry name" value="PRICHEXTENSN"/>
</dbReference>
<dbReference type="RefSeq" id="WP_193496980.1">
    <property type="nucleotide sequence ID" value="NZ_CP063169.1"/>
</dbReference>
<reference evidence="3 4" key="1">
    <citation type="submission" date="2020-10" db="EMBL/GenBank/DDBJ databases">
        <title>Haloactinobacterium sp. RN3S43, a bacterium isolated from saline soil.</title>
        <authorList>
            <person name="Sun J.-Q."/>
        </authorList>
    </citation>
    <scope>NUCLEOTIDE SEQUENCE [LARGE SCALE GENOMIC DNA]</scope>
    <source>
        <strain evidence="3 4">RN3S43</strain>
    </source>
</reference>
<dbReference type="Pfam" id="PF14110">
    <property type="entry name" value="DUF4282"/>
    <property type="match status" value="1"/>
</dbReference>
<feature type="transmembrane region" description="Helical" evidence="2">
    <location>
        <begin position="169"/>
        <end position="192"/>
    </location>
</feature>
<dbReference type="KEGG" id="halt:IM660_17090"/>
<feature type="compositionally biased region" description="Low complexity" evidence="1">
    <location>
        <begin position="111"/>
        <end position="124"/>
    </location>
</feature>
<feature type="compositionally biased region" description="Low complexity" evidence="1">
    <location>
        <begin position="58"/>
        <end position="70"/>
    </location>
</feature>
<feature type="compositionally biased region" description="Pro residues" evidence="1">
    <location>
        <begin position="1"/>
        <end position="10"/>
    </location>
</feature>
<keyword evidence="4" id="KW-1185">Reference proteome</keyword>
<accession>A0A7M1SRW2</accession>
<evidence type="ECO:0000256" key="2">
    <source>
        <dbReference type="SAM" id="Phobius"/>
    </source>
</evidence>
<dbReference type="EMBL" id="CP063169">
    <property type="protein sequence ID" value="QOR70296.1"/>
    <property type="molecule type" value="Genomic_DNA"/>
</dbReference>
<protein>
    <submittedName>
        <fullName evidence="3">DUF4282 domain-containing protein</fullName>
    </submittedName>
</protein>
<proteinExistence type="predicted"/>
<keyword evidence="2" id="KW-1133">Transmembrane helix</keyword>
<name>A0A7M1SRW2_9MICO</name>
<feature type="transmembrane region" description="Helical" evidence="2">
    <location>
        <begin position="212"/>
        <end position="231"/>
    </location>
</feature>
<gene>
    <name evidence="3" type="ORF">IM660_17090</name>
</gene>
<dbReference type="Proteomes" id="UP000593758">
    <property type="component" value="Chromosome"/>
</dbReference>
<sequence>MSYTPPPPDPNEQDPAYGQQPPPPGIPSFGASSQQPPAEVPSYGSASQQPPSYGSASQQPQEPGAPAYGAPQPPAPQQPAPQQSAQPGPPQPGTAVPGYGAQQPPAGYGVQQPPAGYGAQQPPAGYGPPPGGGYGQPAYPQAGGGGNGFFGAFFDFSFSKYVTLTFAKVIFIIAIIIAALWWLGAIISGFGAGAIGSMMSDFGGGRNGGGGAILGVLAILFGWIPPALFLISVRIGLEFVAATIKTAQNTSVLAAREESTDD</sequence>
<dbReference type="InterPro" id="IPR025557">
    <property type="entry name" value="DUF4282"/>
</dbReference>
<keyword evidence="2" id="KW-0812">Transmembrane</keyword>
<dbReference type="AlphaFoldDB" id="A0A7M1SRW2"/>
<evidence type="ECO:0000313" key="3">
    <source>
        <dbReference type="EMBL" id="QOR70296.1"/>
    </source>
</evidence>
<feature type="region of interest" description="Disordered" evidence="1">
    <location>
        <begin position="1"/>
        <end position="139"/>
    </location>
</feature>
<keyword evidence="2" id="KW-0472">Membrane</keyword>
<organism evidence="3 4">
    <name type="scientific">Ruania alkalisoli</name>
    <dbReference type="NCBI Taxonomy" id="2779775"/>
    <lineage>
        <taxon>Bacteria</taxon>
        <taxon>Bacillati</taxon>
        <taxon>Actinomycetota</taxon>
        <taxon>Actinomycetes</taxon>
        <taxon>Micrococcales</taxon>
        <taxon>Ruaniaceae</taxon>
        <taxon>Ruania</taxon>
    </lineage>
</organism>
<evidence type="ECO:0000313" key="4">
    <source>
        <dbReference type="Proteomes" id="UP000593758"/>
    </source>
</evidence>
<evidence type="ECO:0000256" key="1">
    <source>
        <dbReference type="SAM" id="MobiDB-lite"/>
    </source>
</evidence>
<feature type="compositionally biased region" description="Polar residues" evidence="1">
    <location>
        <begin position="44"/>
        <end position="57"/>
    </location>
</feature>